<name>A0A9P8W278_9HYPO</name>
<feature type="transmembrane region" description="Helical" evidence="2">
    <location>
        <begin position="242"/>
        <end position="263"/>
    </location>
</feature>
<reference evidence="3 4" key="1">
    <citation type="journal article" date="2021" name="Nat. Commun.">
        <title>Genetic determinants of endophytism in the Arabidopsis root mycobiome.</title>
        <authorList>
            <person name="Mesny F."/>
            <person name="Miyauchi S."/>
            <person name="Thiergart T."/>
            <person name="Pickel B."/>
            <person name="Atanasova L."/>
            <person name="Karlsson M."/>
            <person name="Huettel B."/>
            <person name="Barry K.W."/>
            <person name="Haridas S."/>
            <person name="Chen C."/>
            <person name="Bauer D."/>
            <person name="Andreopoulos W."/>
            <person name="Pangilinan J."/>
            <person name="LaButti K."/>
            <person name="Riley R."/>
            <person name="Lipzen A."/>
            <person name="Clum A."/>
            <person name="Drula E."/>
            <person name="Henrissat B."/>
            <person name="Kohler A."/>
            <person name="Grigoriev I.V."/>
            <person name="Martin F.M."/>
            <person name="Hacquard S."/>
        </authorList>
    </citation>
    <scope>NUCLEOTIDE SEQUENCE [LARGE SCALE GENOMIC DNA]</scope>
    <source>
        <strain evidence="3 4">MPI-CAGE-CH-0241</strain>
    </source>
</reference>
<feature type="transmembrane region" description="Helical" evidence="2">
    <location>
        <begin position="369"/>
        <end position="390"/>
    </location>
</feature>
<gene>
    <name evidence="3" type="ORF">B0T10DRAFT_72807</name>
</gene>
<comment type="caution">
    <text evidence="3">The sequence shown here is derived from an EMBL/GenBank/DDBJ whole genome shotgun (WGS) entry which is preliminary data.</text>
</comment>
<feature type="compositionally biased region" description="Polar residues" evidence="1">
    <location>
        <begin position="511"/>
        <end position="524"/>
    </location>
</feature>
<dbReference type="OrthoDB" id="5412502at2759"/>
<feature type="compositionally biased region" description="Polar residues" evidence="1">
    <location>
        <begin position="147"/>
        <end position="159"/>
    </location>
</feature>
<evidence type="ECO:0000313" key="3">
    <source>
        <dbReference type="EMBL" id="KAH6887552.1"/>
    </source>
</evidence>
<keyword evidence="2" id="KW-0812">Transmembrane</keyword>
<proteinExistence type="predicted"/>
<feature type="region of interest" description="Disordered" evidence="1">
    <location>
        <begin position="147"/>
        <end position="173"/>
    </location>
</feature>
<sequence length="524" mass="58055">MSEGTLPGAPGWKWFPDVKNNWSLDVVTLLAVIGESSMAEHSQTITASLLCLLPRLIPAPQALLKPSRPNRMPETLAKMTGVYSGTTLDSVGFFATIITPLDGLNPFSFKVLEIRHTDLSQFGDIEIPSPQRQGGFFRRSISWARSLTSRGDGSTGSTHKNNRLPRAPAADEENGVTHQISLHSLRNARSTTLHDNEDNEQMPKPLRRRPTAKQKVQDMLATSTLANTAEAPAVPAKLFSPLHILSVFSCLLSIALIVCAIVWKDGCAIISVTLISLASSVTGYASSWHPILMNRKHTNEVPKGDVMIRTREGAFILIKCTEEVARELYSGTEECKYQVGGRTYRALMAIGTILLMLSVVLFGNCVWNSQIFIGGSYIVLNGLYWGLGMLPRSYFWDLSRYEWEDVTPPDAQNADAKTNPNDQREGHPSFTRTLWYAIRETELTGWVGRSGAAPGTDQWKKWLKEAEENAKKGNRTWPSVERKDVIMKENLRHGDEDTAAQHAPAVEVQGPANTNPNWNKDASF</sequence>
<feature type="region of interest" description="Disordered" evidence="1">
    <location>
        <begin position="187"/>
        <end position="211"/>
    </location>
</feature>
<keyword evidence="2" id="KW-1133">Transmembrane helix</keyword>
<evidence type="ECO:0000256" key="1">
    <source>
        <dbReference type="SAM" id="MobiDB-lite"/>
    </source>
</evidence>
<accession>A0A9P8W278</accession>
<dbReference type="AlphaFoldDB" id="A0A9P8W278"/>
<organism evidence="3 4">
    <name type="scientific">Thelonectria olida</name>
    <dbReference type="NCBI Taxonomy" id="1576542"/>
    <lineage>
        <taxon>Eukaryota</taxon>
        <taxon>Fungi</taxon>
        <taxon>Dikarya</taxon>
        <taxon>Ascomycota</taxon>
        <taxon>Pezizomycotina</taxon>
        <taxon>Sordariomycetes</taxon>
        <taxon>Hypocreomycetidae</taxon>
        <taxon>Hypocreales</taxon>
        <taxon>Nectriaceae</taxon>
        <taxon>Thelonectria</taxon>
    </lineage>
</organism>
<dbReference type="EMBL" id="JAGPYM010000014">
    <property type="protein sequence ID" value="KAH6887552.1"/>
    <property type="molecule type" value="Genomic_DNA"/>
</dbReference>
<feature type="transmembrane region" description="Helical" evidence="2">
    <location>
        <begin position="346"/>
        <end position="363"/>
    </location>
</feature>
<protein>
    <submittedName>
        <fullName evidence="3">Uncharacterized protein</fullName>
    </submittedName>
</protein>
<keyword evidence="2" id="KW-0472">Membrane</keyword>
<feature type="transmembrane region" description="Helical" evidence="2">
    <location>
        <begin position="269"/>
        <end position="287"/>
    </location>
</feature>
<evidence type="ECO:0000313" key="4">
    <source>
        <dbReference type="Proteomes" id="UP000777438"/>
    </source>
</evidence>
<keyword evidence="4" id="KW-1185">Reference proteome</keyword>
<evidence type="ECO:0000256" key="2">
    <source>
        <dbReference type="SAM" id="Phobius"/>
    </source>
</evidence>
<dbReference type="Proteomes" id="UP000777438">
    <property type="component" value="Unassembled WGS sequence"/>
</dbReference>
<feature type="region of interest" description="Disordered" evidence="1">
    <location>
        <begin position="488"/>
        <end position="524"/>
    </location>
</feature>